<dbReference type="EMBL" id="JAAAHW010003237">
    <property type="protein sequence ID" value="KAF9986322.1"/>
    <property type="molecule type" value="Genomic_DNA"/>
</dbReference>
<dbReference type="Proteomes" id="UP000749646">
    <property type="component" value="Unassembled WGS sequence"/>
</dbReference>
<evidence type="ECO:0000313" key="1">
    <source>
        <dbReference type="EMBL" id="KAF9986322.1"/>
    </source>
</evidence>
<evidence type="ECO:0000313" key="2">
    <source>
        <dbReference type="Proteomes" id="UP000749646"/>
    </source>
</evidence>
<name>A0A9P6SP20_9FUNG</name>
<dbReference type="AlphaFoldDB" id="A0A9P6SP20"/>
<proteinExistence type="predicted"/>
<gene>
    <name evidence="1" type="ORF">BGZ65_007978</name>
</gene>
<protein>
    <submittedName>
        <fullName evidence="1">Uncharacterized protein</fullName>
    </submittedName>
</protein>
<comment type="caution">
    <text evidence="1">The sequence shown here is derived from an EMBL/GenBank/DDBJ whole genome shotgun (WGS) entry which is preliminary data.</text>
</comment>
<keyword evidence="2" id="KW-1185">Reference proteome</keyword>
<organism evidence="1 2">
    <name type="scientific">Modicella reniformis</name>
    <dbReference type="NCBI Taxonomy" id="1440133"/>
    <lineage>
        <taxon>Eukaryota</taxon>
        <taxon>Fungi</taxon>
        <taxon>Fungi incertae sedis</taxon>
        <taxon>Mucoromycota</taxon>
        <taxon>Mortierellomycotina</taxon>
        <taxon>Mortierellomycetes</taxon>
        <taxon>Mortierellales</taxon>
        <taxon>Mortierellaceae</taxon>
        <taxon>Modicella</taxon>
    </lineage>
</organism>
<feature type="non-terminal residue" evidence="1">
    <location>
        <position position="1"/>
    </location>
</feature>
<reference evidence="1" key="1">
    <citation type="journal article" date="2020" name="Fungal Divers.">
        <title>Resolving the Mortierellaceae phylogeny through synthesis of multi-gene phylogenetics and phylogenomics.</title>
        <authorList>
            <person name="Vandepol N."/>
            <person name="Liber J."/>
            <person name="Desiro A."/>
            <person name="Na H."/>
            <person name="Kennedy M."/>
            <person name="Barry K."/>
            <person name="Grigoriev I.V."/>
            <person name="Miller A.N."/>
            <person name="O'Donnell K."/>
            <person name="Stajich J.E."/>
            <person name="Bonito G."/>
        </authorList>
    </citation>
    <scope>NUCLEOTIDE SEQUENCE</scope>
    <source>
        <strain evidence="1">MES-2147</strain>
    </source>
</reference>
<sequence length="118" mass="13955">MALYENIKADKNKHLRHVRIGVDFAHHLGYLRQDYDHAEEKLRQVIEMSETPRALVLAHIHPTALSYLLNAPRGSKKIQRFRRHGQFIRMLETTAYDFPVPALFGQDFRFLTKIFIRL</sequence>
<accession>A0A9P6SP20</accession>